<organism evidence="2 3">
    <name type="scientific">Pseudoalteromonas luteoviolacea DSM 6061</name>
    <dbReference type="NCBI Taxonomy" id="1365250"/>
    <lineage>
        <taxon>Bacteria</taxon>
        <taxon>Pseudomonadati</taxon>
        <taxon>Pseudomonadota</taxon>
        <taxon>Gammaproteobacteria</taxon>
        <taxon>Alteromonadales</taxon>
        <taxon>Pseudoalteromonadaceae</taxon>
        <taxon>Pseudoalteromonas</taxon>
    </lineage>
</organism>
<dbReference type="EMBL" id="AUYB01000112">
    <property type="protein sequence ID" value="KZN35373.1"/>
    <property type="molecule type" value="Genomic_DNA"/>
</dbReference>
<name>A0A166W3L4_9GAMM</name>
<evidence type="ECO:0000256" key="1">
    <source>
        <dbReference type="SAM" id="Phobius"/>
    </source>
</evidence>
<keyword evidence="1" id="KW-0812">Transmembrane</keyword>
<sequence>MVAWFGYVLIGFLLFSQSKYWPYAQVPLFNRLFALVTTTQVLVVSIVLLTVIYYLQMGFIAAIFLVLFAISIGLPVVVMMGHHRGTAPVLMLLTLAAIGGVL</sequence>
<proteinExistence type="predicted"/>
<dbReference type="Proteomes" id="UP000076643">
    <property type="component" value="Unassembled WGS sequence"/>
</dbReference>
<comment type="caution">
    <text evidence="2">The sequence shown here is derived from an EMBL/GenBank/DDBJ whole genome shotgun (WGS) entry which is preliminary data.</text>
</comment>
<keyword evidence="1" id="KW-0472">Membrane</keyword>
<evidence type="ECO:0000313" key="3">
    <source>
        <dbReference type="Proteomes" id="UP000076643"/>
    </source>
</evidence>
<gene>
    <name evidence="2" type="ORF">N475_18700</name>
</gene>
<dbReference type="RefSeq" id="WP_063358493.1">
    <property type="nucleotide sequence ID" value="NZ_AQHB01000035.1"/>
</dbReference>
<reference evidence="2 3" key="1">
    <citation type="submission" date="2013-07" db="EMBL/GenBank/DDBJ databases">
        <title>Comparative Genomic and Metabolomic Analysis of Twelve Strains of Pseudoalteromonas luteoviolacea.</title>
        <authorList>
            <person name="Vynne N.G."/>
            <person name="Mansson M."/>
            <person name="Gram L."/>
        </authorList>
    </citation>
    <scope>NUCLEOTIDE SEQUENCE [LARGE SCALE GENOMIC DNA]</scope>
    <source>
        <strain evidence="2 3">DSM 6061</strain>
    </source>
</reference>
<protein>
    <submittedName>
        <fullName evidence="2">Uncharacterized protein</fullName>
    </submittedName>
</protein>
<accession>A0A166W3L4</accession>
<feature type="transmembrane region" description="Helical" evidence="1">
    <location>
        <begin position="59"/>
        <end position="79"/>
    </location>
</feature>
<dbReference type="PATRIC" id="fig|1365250.3.peg.3339"/>
<evidence type="ECO:0000313" key="2">
    <source>
        <dbReference type="EMBL" id="KZN35373.1"/>
    </source>
</evidence>
<feature type="transmembrane region" description="Helical" evidence="1">
    <location>
        <begin position="28"/>
        <end position="52"/>
    </location>
</feature>
<dbReference type="AlphaFoldDB" id="A0A166W3L4"/>
<keyword evidence="3" id="KW-1185">Reference proteome</keyword>
<keyword evidence="1" id="KW-1133">Transmembrane helix</keyword>